<keyword evidence="1" id="KW-1185">Reference proteome</keyword>
<evidence type="ECO:0000313" key="1">
    <source>
        <dbReference type="Proteomes" id="UP000095287"/>
    </source>
</evidence>
<reference evidence="2" key="1">
    <citation type="submission" date="2016-11" db="UniProtKB">
        <authorList>
            <consortium name="WormBaseParasite"/>
        </authorList>
    </citation>
    <scope>IDENTIFICATION</scope>
</reference>
<organism evidence="1 2">
    <name type="scientific">Steinernema glaseri</name>
    <dbReference type="NCBI Taxonomy" id="37863"/>
    <lineage>
        <taxon>Eukaryota</taxon>
        <taxon>Metazoa</taxon>
        <taxon>Ecdysozoa</taxon>
        <taxon>Nematoda</taxon>
        <taxon>Chromadorea</taxon>
        <taxon>Rhabditida</taxon>
        <taxon>Tylenchina</taxon>
        <taxon>Panagrolaimomorpha</taxon>
        <taxon>Strongyloidoidea</taxon>
        <taxon>Steinernematidae</taxon>
        <taxon>Steinernema</taxon>
    </lineage>
</organism>
<sequence length="128" mass="14831">MDQPILAIEERKQRELRGQEPVLQLKLLFLAARSKFVLFGQLEELKKNRGARSRLEIILRNHASSTDELEDRVRLIAETRCYLEINANIVCSSSSFQNLKPVIWTSTKAHEFYLSLVLAPKLGKHMRQ</sequence>
<evidence type="ECO:0000313" key="2">
    <source>
        <dbReference type="WBParaSite" id="L893_g23248.t1"/>
    </source>
</evidence>
<proteinExistence type="predicted"/>
<dbReference type="AlphaFoldDB" id="A0A1I7Z733"/>
<dbReference type="Proteomes" id="UP000095287">
    <property type="component" value="Unplaced"/>
</dbReference>
<accession>A0A1I7Z733</accession>
<dbReference type="WBParaSite" id="L893_g23248.t1">
    <property type="protein sequence ID" value="L893_g23248.t1"/>
    <property type="gene ID" value="L893_g23248"/>
</dbReference>
<protein>
    <submittedName>
        <fullName evidence="2">FBD domain-containing protein</fullName>
    </submittedName>
</protein>
<name>A0A1I7Z733_9BILA</name>